<keyword evidence="4" id="KW-1185">Reference proteome</keyword>
<dbReference type="Gene3D" id="1.10.238.10">
    <property type="entry name" value="EF-hand"/>
    <property type="match status" value="1"/>
</dbReference>
<dbReference type="SUPFAM" id="SSF47473">
    <property type="entry name" value="EF-hand"/>
    <property type="match status" value="1"/>
</dbReference>
<feature type="region of interest" description="Disordered" evidence="1">
    <location>
        <begin position="1"/>
        <end position="21"/>
    </location>
</feature>
<reference evidence="3 4" key="1">
    <citation type="submission" date="2024-04" db="EMBL/GenBank/DDBJ databases">
        <title>Tritrichomonas musculus Genome.</title>
        <authorList>
            <person name="Alves-Ferreira E."/>
            <person name="Grigg M."/>
            <person name="Lorenzi H."/>
            <person name="Galac M."/>
        </authorList>
    </citation>
    <scope>NUCLEOTIDE SEQUENCE [LARGE SCALE GENOMIC DNA]</scope>
    <source>
        <strain evidence="3 4">EAF2021</strain>
    </source>
</reference>
<name>A0ABR2KDR6_9EUKA</name>
<dbReference type="PROSITE" id="PS50222">
    <property type="entry name" value="EF_HAND_2"/>
    <property type="match status" value="1"/>
</dbReference>
<sequence length="213" mass="23973">MPAKKGKKGAKKGRLEEEENLRKQKLPEVLRRFNYLYEIYDQEATGSISEEDFPYFVRSLGLCPTNAKLRELANQCRANEGDADYKIVKIEEVLTPLVVEVLLNPNSELAPPSEEQLRTALKSLDLEHKGHLTEGDFRTLLSSNGEKLDPDELEPAVDEAVNPATGVVDLDRYAGRLLNNSKLTYVPRYSDTQEQNQPEVQPPDNVDMKSTAT</sequence>
<feature type="compositionally biased region" description="Basic residues" evidence="1">
    <location>
        <begin position="1"/>
        <end position="12"/>
    </location>
</feature>
<evidence type="ECO:0000313" key="3">
    <source>
        <dbReference type="EMBL" id="KAK8889006.1"/>
    </source>
</evidence>
<dbReference type="PANTHER" id="PTHR46763">
    <property type="entry name" value="DYNEIN REGULATORY COMPLEX PROTEIN 8"/>
    <property type="match status" value="1"/>
</dbReference>
<organism evidence="3 4">
    <name type="scientific">Tritrichomonas musculus</name>
    <dbReference type="NCBI Taxonomy" id="1915356"/>
    <lineage>
        <taxon>Eukaryota</taxon>
        <taxon>Metamonada</taxon>
        <taxon>Parabasalia</taxon>
        <taxon>Tritrichomonadida</taxon>
        <taxon>Tritrichomonadidae</taxon>
        <taxon>Tritrichomonas</taxon>
    </lineage>
</organism>
<feature type="compositionally biased region" description="Polar residues" evidence="1">
    <location>
        <begin position="190"/>
        <end position="199"/>
    </location>
</feature>
<dbReference type="Proteomes" id="UP001470230">
    <property type="component" value="Unassembled WGS sequence"/>
</dbReference>
<feature type="domain" description="EF-hand" evidence="2">
    <location>
        <begin position="112"/>
        <end position="147"/>
    </location>
</feature>
<gene>
    <name evidence="3" type="ORF">M9Y10_033748</name>
</gene>
<dbReference type="EMBL" id="JAPFFF010000005">
    <property type="protein sequence ID" value="KAK8889006.1"/>
    <property type="molecule type" value="Genomic_DNA"/>
</dbReference>
<dbReference type="PANTHER" id="PTHR46763:SF1">
    <property type="entry name" value="DYNEIN REGULATORY COMPLEX PROTEIN 8"/>
    <property type="match status" value="1"/>
</dbReference>
<proteinExistence type="predicted"/>
<evidence type="ECO:0000256" key="1">
    <source>
        <dbReference type="SAM" id="MobiDB-lite"/>
    </source>
</evidence>
<accession>A0ABR2KDR6</accession>
<dbReference type="InterPro" id="IPR011992">
    <property type="entry name" value="EF-hand-dom_pair"/>
</dbReference>
<evidence type="ECO:0000313" key="4">
    <source>
        <dbReference type="Proteomes" id="UP001470230"/>
    </source>
</evidence>
<protein>
    <submittedName>
        <fullName evidence="3">Dynein regulatory complex protein 8</fullName>
    </submittedName>
</protein>
<comment type="caution">
    <text evidence="3">The sequence shown here is derived from an EMBL/GenBank/DDBJ whole genome shotgun (WGS) entry which is preliminary data.</text>
</comment>
<evidence type="ECO:0000259" key="2">
    <source>
        <dbReference type="PROSITE" id="PS50222"/>
    </source>
</evidence>
<dbReference type="InterPro" id="IPR002048">
    <property type="entry name" value="EF_hand_dom"/>
</dbReference>
<feature type="region of interest" description="Disordered" evidence="1">
    <location>
        <begin position="186"/>
        <end position="213"/>
    </location>
</feature>